<reference evidence="4 5" key="1">
    <citation type="submission" date="2019-03" db="EMBL/GenBank/DDBJ databases">
        <title>Bacillus niacini sp. nov. a Nicotinate-Metabolizing Mesophile Isolated from Soil.</title>
        <authorList>
            <person name="Zhang G."/>
        </authorList>
    </citation>
    <scope>NUCLEOTIDE SEQUENCE [LARGE SCALE GENOMIC DNA]</scope>
    <source>
        <strain evidence="4 5">WN066</strain>
    </source>
</reference>
<evidence type="ECO:0000256" key="1">
    <source>
        <dbReference type="SAM" id="Phobius"/>
    </source>
</evidence>
<feature type="transmembrane region" description="Helical" evidence="1">
    <location>
        <begin position="218"/>
        <end position="242"/>
    </location>
</feature>
<keyword evidence="6" id="KW-1185">Reference proteome</keyword>
<dbReference type="EMBL" id="JAVGVR010000001">
    <property type="protein sequence ID" value="MDQ6599265.1"/>
    <property type="molecule type" value="Genomic_DNA"/>
</dbReference>
<reference evidence="3" key="2">
    <citation type="submission" date="2023-08" db="EMBL/GenBank/DDBJ databases">
        <title>Nitrogen cycling bacteria in agricultural field soils.</title>
        <authorList>
            <person name="Jang J."/>
        </authorList>
    </citation>
    <scope>NUCLEOTIDE SEQUENCE</scope>
    <source>
        <strain evidence="3">PS3-36</strain>
    </source>
</reference>
<evidence type="ECO:0000313" key="4">
    <source>
        <dbReference type="EMBL" id="TDK58906.1"/>
    </source>
</evidence>
<dbReference type="Proteomes" id="UP000295132">
    <property type="component" value="Unassembled WGS sequence"/>
</dbReference>
<evidence type="ECO:0000313" key="3">
    <source>
        <dbReference type="EMBL" id="MDQ6599265.1"/>
    </source>
</evidence>
<evidence type="ECO:0000313" key="6">
    <source>
        <dbReference type="Proteomes" id="UP001178888"/>
    </source>
</evidence>
<feature type="transmembrane region" description="Helical" evidence="1">
    <location>
        <begin position="109"/>
        <end position="130"/>
    </location>
</feature>
<accession>A0A4R5VLZ3</accession>
<name>A0A4R5VLZ3_9BACI</name>
<dbReference type="AlphaFoldDB" id="A0A4R5VLZ3"/>
<keyword evidence="1" id="KW-1133">Transmembrane helix</keyword>
<dbReference type="EMBL" id="SMYO01000011">
    <property type="protein sequence ID" value="TDK58906.1"/>
    <property type="molecule type" value="Genomic_DNA"/>
</dbReference>
<evidence type="ECO:0000259" key="2">
    <source>
        <dbReference type="Pfam" id="PF13386"/>
    </source>
</evidence>
<gene>
    <name evidence="4" type="ORF">E2K98_22115</name>
    <name evidence="3" type="ORF">RCG21_23505</name>
</gene>
<evidence type="ECO:0000313" key="5">
    <source>
        <dbReference type="Proteomes" id="UP000295132"/>
    </source>
</evidence>
<dbReference type="InterPro" id="IPR039447">
    <property type="entry name" value="UreH-like_TM_dom"/>
</dbReference>
<feature type="transmembrane region" description="Helical" evidence="1">
    <location>
        <begin position="66"/>
        <end position="89"/>
    </location>
</feature>
<feature type="domain" description="Urease accessory protein UreH-like transmembrane" evidence="2">
    <location>
        <begin position="30"/>
        <end position="235"/>
    </location>
</feature>
<feature type="transmembrane region" description="Helical" evidence="1">
    <location>
        <begin position="26"/>
        <end position="45"/>
    </location>
</feature>
<dbReference type="Pfam" id="PF13386">
    <property type="entry name" value="DsbD_2"/>
    <property type="match status" value="1"/>
</dbReference>
<dbReference type="Proteomes" id="UP001178888">
    <property type="component" value="Unassembled WGS sequence"/>
</dbReference>
<keyword evidence="1" id="KW-0472">Membrane</keyword>
<keyword evidence="1" id="KW-0812">Transmembrane</keyword>
<organism evidence="4 5">
    <name type="scientific">Bacillus salipaludis</name>
    <dbReference type="NCBI Taxonomy" id="2547811"/>
    <lineage>
        <taxon>Bacteria</taxon>
        <taxon>Bacillati</taxon>
        <taxon>Bacillota</taxon>
        <taxon>Bacilli</taxon>
        <taxon>Bacillales</taxon>
        <taxon>Bacillaceae</taxon>
        <taxon>Bacillus</taxon>
    </lineage>
</organism>
<dbReference type="RefSeq" id="WP_133338016.1">
    <property type="nucleotide sequence ID" value="NZ_JAVGVR010000001.1"/>
</dbReference>
<feature type="transmembrane region" description="Helical" evidence="1">
    <location>
        <begin position="142"/>
        <end position="175"/>
    </location>
</feature>
<sequence>MYDIFSSISRVLSSPFQVLFYETKQIPVLAAFLLGLIGALAPCQLTSNISAITFYGNKSLQTKKTWVEALFFIFGKIVVFSTLGLAVWLIGQEFQTAITSFFAIFRKLIGPFIILLGLFLIGMIQLNWINRLFSYIPNQKSGGIFGSFIMGVTFSIAFCPTMFVLFFLTLMPIVLSSSYGAVLPSIFAIGTSLPLLIFMFMISFLGMDGAIMKKSRQFGLLVQKTAGAFLLLLGILDTITYWI</sequence>
<comment type="caution">
    <text evidence="4">The sequence shown here is derived from an EMBL/GenBank/DDBJ whole genome shotgun (WGS) entry which is preliminary data.</text>
</comment>
<protein>
    <submittedName>
        <fullName evidence="4">Sulfite exporter TauE/SafE family protein</fullName>
    </submittedName>
</protein>
<feature type="transmembrane region" description="Helical" evidence="1">
    <location>
        <begin position="181"/>
        <end position="206"/>
    </location>
</feature>
<proteinExistence type="predicted"/>